<evidence type="ECO:0000259" key="6">
    <source>
        <dbReference type="Pfam" id="PF18962"/>
    </source>
</evidence>
<evidence type="ECO:0000313" key="7">
    <source>
        <dbReference type="EMBL" id="TKS57641.1"/>
    </source>
</evidence>
<dbReference type="AlphaFoldDB" id="A0A4U5TUM0"/>
<organism evidence="7 8">
    <name type="scientific">Mesohalobacter halotolerans</name>
    <dbReference type="NCBI Taxonomy" id="1883405"/>
    <lineage>
        <taxon>Bacteria</taxon>
        <taxon>Pseudomonadati</taxon>
        <taxon>Bacteroidota</taxon>
        <taxon>Flavobacteriia</taxon>
        <taxon>Flavobacteriales</taxon>
        <taxon>Flavobacteriaceae</taxon>
        <taxon>Mesohalobacter</taxon>
    </lineage>
</organism>
<dbReference type="SUPFAM" id="SSF54060">
    <property type="entry name" value="His-Me finger endonucleases"/>
    <property type="match status" value="1"/>
</dbReference>
<accession>A0A4U5TUM0</accession>
<dbReference type="PANTHER" id="PTHR33607:SF2">
    <property type="entry name" value="ENDONUCLEASE-1"/>
    <property type="match status" value="1"/>
</dbReference>
<evidence type="ECO:0000313" key="8">
    <source>
        <dbReference type="Proteomes" id="UP000306552"/>
    </source>
</evidence>
<gene>
    <name evidence="7" type="ORF">FCN74_04285</name>
</gene>
<comment type="similarity">
    <text evidence="1">Belongs to the EndA/NucM nuclease family.</text>
</comment>
<evidence type="ECO:0000256" key="4">
    <source>
        <dbReference type="ARBA" id="ARBA00022801"/>
    </source>
</evidence>
<feature type="signal peptide" evidence="5">
    <location>
        <begin position="1"/>
        <end position="18"/>
    </location>
</feature>
<dbReference type="OrthoDB" id="5485925at2"/>
<evidence type="ECO:0000256" key="1">
    <source>
        <dbReference type="ARBA" id="ARBA00006429"/>
    </source>
</evidence>
<name>A0A4U5TUM0_9FLAO</name>
<dbReference type="PANTHER" id="PTHR33607">
    <property type="entry name" value="ENDONUCLEASE-1"/>
    <property type="match status" value="1"/>
</dbReference>
<dbReference type="InterPro" id="IPR044925">
    <property type="entry name" value="His-Me_finger_sf"/>
</dbReference>
<sequence length="373" mass="42548">MKGIFTTFFILSYILAYAQAPQGYYDNAQGLTGFQLKTALKTIIDDIDDGNGQPVHNPQPYSDLDLAYPIPNSGFIDTYGDYDNDGFLLDIYSENPNGSDPYNHEMVTDECGNYNAEGVCYNKEHLLPQSFFNQQSPMRGDIHYVFPTDGQVNGYRSNFPFGEVNNPNLTTLNGSKRGPNVFPGYSGTVFEPLDEFKGDIARGLFYFATRYEDQVNSSGWDDPSGNVLNSDSSQFYDDWYIDLLLNWHLSDPVSQEELDRNENGFTFQNNRNPFIDNPIWVQAIWDENFSNEEFQNYDIQLYPNPVRGQFLNIKIKGVSDLKVEVYNIFGKKILSKKLNDSNTQISVEQWSSGIYLLKLSNKNVKETFKVIVP</sequence>
<dbReference type="NCBIfam" id="TIGR04183">
    <property type="entry name" value="Por_Secre_tail"/>
    <property type="match status" value="1"/>
</dbReference>
<evidence type="ECO:0000256" key="2">
    <source>
        <dbReference type="ARBA" id="ARBA00022722"/>
    </source>
</evidence>
<keyword evidence="3 5" id="KW-0732">Signal</keyword>
<dbReference type="GO" id="GO:0016787">
    <property type="term" value="F:hydrolase activity"/>
    <property type="evidence" value="ECO:0007669"/>
    <property type="project" value="UniProtKB-KW"/>
</dbReference>
<dbReference type="Proteomes" id="UP000306552">
    <property type="component" value="Unassembled WGS sequence"/>
</dbReference>
<evidence type="ECO:0000256" key="3">
    <source>
        <dbReference type="ARBA" id="ARBA00022729"/>
    </source>
</evidence>
<keyword evidence="2" id="KW-0540">Nuclease</keyword>
<dbReference type="RefSeq" id="WP_138931341.1">
    <property type="nucleotide sequence ID" value="NZ_SWMU01000001.1"/>
</dbReference>
<keyword evidence="8" id="KW-1185">Reference proteome</keyword>
<evidence type="ECO:0000256" key="5">
    <source>
        <dbReference type="SAM" id="SignalP"/>
    </source>
</evidence>
<dbReference type="GO" id="GO:0004518">
    <property type="term" value="F:nuclease activity"/>
    <property type="evidence" value="ECO:0007669"/>
    <property type="project" value="UniProtKB-KW"/>
</dbReference>
<feature type="domain" description="Secretion system C-terminal sorting" evidence="6">
    <location>
        <begin position="301"/>
        <end position="372"/>
    </location>
</feature>
<dbReference type="InterPro" id="IPR007346">
    <property type="entry name" value="Endonuclease-I"/>
</dbReference>
<protein>
    <submittedName>
        <fullName evidence="7">T9SS type A sorting domain-containing protein</fullName>
    </submittedName>
</protein>
<dbReference type="EMBL" id="SWMU01000001">
    <property type="protein sequence ID" value="TKS57641.1"/>
    <property type="molecule type" value="Genomic_DNA"/>
</dbReference>
<feature type="chain" id="PRO_5020726451" evidence="5">
    <location>
        <begin position="19"/>
        <end position="373"/>
    </location>
</feature>
<comment type="caution">
    <text evidence="7">The sequence shown here is derived from an EMBL/GenBank/DDBJ whole genome shotgun (WGS) entry which is preliminary data.</text>
</comment>
<keyword evidence="4" id="KW-0378">Hydrolase</keyword>
<reference evidence="7 8" key="1">
    <citation type="submission" date="2019-04" db="EMBL/GenBank/DDBJ databases">
        <title>Psychroflexus halotolerans sp. nov., isolated from a marine solar saltern.</title>
        <authorList>
            <person name="Feng X."/>
        </authorList>
    </citation>
    <scope>NUCLEOTIDE SEQUENCE [LARGE SCALE GENOMIC DNA]</scope>
    <source>
        <strain evidence="7 8">WDS2C27</strain>
    </source>
</reference>
<dbReference type="InterPro" id="IPR026444">
    <property type="entry name" value="Secre_tail"/>
</dbReference>
<proteinExistence type="inferred from homology"/>
<dbReference type="Pfam" id="PF18962">
    <property type="entry name" value="Por_Secre_tail"/>
    <property type="match status" value="1"/>
</dbReference>
<dbReference type="Pfam" id="PF04231">
    <property type="entry name" value="Endonuclease_1"/>
    <property type="match status" value="1"/>
</dbReference>